<name>A0ABX7XAD2_9FLAO</name>
<reference evidence="11 12" key="1">
    <citation type="journal article" date="2021" name="Int. J. Syst. Evol. Microbiol.">
        <title>Faecalibacter bovis sp. nov., isolated from cow faeces.</title>
        <authorList>
            <person name="Li F."/>
            <person name="Zhao W."/>
            <person name="Hong Q."/>
            <person name="Shao Q."/>
            <person name="Song J."/>
            <person name="Yang S."/>
        </authorList>
    </citation>
    <scope>NUCLEOTIDE SEQUENCE [LARGE SCALE GENOMIC DNA]</scope>
    <source>
        <strain evidence="11 12">ZY171143</strain>
    </source>
</reference>
<keyword evidence="3" id="KW-0050">Antiport</keyword>
<sequence length="440" mass="47515">MTTKKGNFWALLPLIAFILIYFTSSIILNDFYAVSAIVVFMVSLIIAMIQFPKVSFNSKIEAFCKGAGEETIILMILIFLLAGAFGSLGSTTGAVTSTVNLFVSFLPPSFIVVGFFLIACFISISMGTSVGTIVTLAPIAVEMEKMLPGSMAMLLGAIVGGAMFGDNLSFISDTTIAATRTQEVDMKSKFKANFKIILPAAIISIILYYFLSQRFETANVNNNLLEYDLILLLPYLLVFGLAIGGINVIWSLIIGILSFVAIGIFYKSIPFLDLISSINSGFTGMFELSILCLIIGGVVGIIRFNGGLEFIIDKLTKNIKSKKQAELSIAGLVALADAALANNTIAILIVGRVAKEISNKHDLEPKRVASILDTVSCFVQGIIPYGAQILAAVAVTKIAQENTYMVSPVDVISNLYYPFLTGICILLFILFINNKQSKLI</sequence>
<feature type="transmembrane region" description="Helical" evidence="9">
    <location>
        <begin position="151"/>
        <end position="172"/>
    </location>
</feature>
<evidence type="ECO:0000256" key="4">
    <source>
        <dbReference type="ARBA" id="ARBA00022475"/>
    </source>
</evidence>
<keyword evidence="4" id="KW-1003">Cell membrane</keyword>
<evidence type="ECO:0000256" key="7">
    <source>
        <dbReference type="ARBA" id="ARBA00023136"/>
    </source>
</evidence>
<feature type="transmembrane region" description="Helical" evidence="9">
    <location>
        <begin position="33"/>
        <end position="51"/>
    </location>
</feature>
<evidence type="ECO:0000256" key="9">
    <source>
        <dbReference type="SAM" id="Phobius"/>
    </source>
</evidence>
<feature type="domain" description="Na+/H+ antiporter NhaC-like C-terminal" evidence="10">
    <location>
        <begin position="9"/>
        <end position="211"/>
    </location>
</feature>
<keyword evidence="2" id="KW-0813">Transport</keyword>
<keyword evidence="7 9" id="KW-0472">Membrane</keyword>
<feature type="transmembrane region" description="Helical" evidence="9">
    <location>
        <begin position="327"/>
        <end position="350"/>
    </location>
</feature>
<feature type="domain" description="Na+/H+ antiporter NhaC-like C-terminal" evidence="10">
    <location>
        <begin position="238"/>
        <end position="431"/>
    </location>
</feature>
<evidence type="ECO:0000313" key="12">
    <source>
        <dbReference type="Proteomes" id="UP000672011"/>
    </source>
</evidence>
<evidence type="ECO:0000313" key="11">
    <source>
        <dbReference type="EMBL" id="QTV04757.1"/>
    </source>
</evidence>
<keyword evidence="6 9" id="KW-1133">Transmembrane helix</keyword>
<reference evidence="12" key="2">
    <citation type="submission" date="2021-04" db="EMBL/GenBank/DDBJ databases">
        <title>Taxonomy of Flavobacteriaceae bacterium ZY171143.</title>
        <authorList>
            <person name="Li F."/>
        </authorList>
    </citation>
    <scope>NUCLEOTIDE SEQUENCE [LARGE SCALE GENOMIC DNA]</scope>
    <source>
        <strain evidence="12">ZY171143</strain>
    </source>
</reference>
<feature type="transmembrane region" description="Helical" evidence="9">
    <location>
        <begin position="7"/>
        <end position="27"/>
    </location>
</feature>
<evidence type="ECO:0000256" key="8">
    <source>
        <dbReference type="ARBA" id="ARBA00038435"/>
    </source>
</evidence>
<protein>
    <submittedName>
        <fullName evidence="11">Na+/H+ antiporter NhaC family protein</fullName>
    </submittedName>
</protein>
<accession>A0ABX7XAD2</accession>
<feature type="transmembrane region" description="Helical" evidence="9">
    <location>
        <begin position="110"/>
        <end position="139"/>
    </location>
</feature>
<evidence type="ECO:0000256" key="5">
    <source>
        <dbReference type="ARBA" id="ARBA00022692"/>
    </source>
</evidence>
<dbReference type="Proteomes" id="UP000672011">
    <property type="component" value="Chromosome"/>
</dbReference>
<comment type="subcellular location">
    <subcellularLocation>
        <location evidence="1">Cell membrane</location>
        <topology evidence="1">Multi-pass membrane protein</topology>
    </subcellularLocation>
</comment>
<feature type="transmembrane region" description="Helical" evidence="9">
    <location>
        <begin position="415"/>
        <end position="432"/>
    </location>
</feature>
<feature type="transmembrane region" description="Helical" evidence="9">
    <location>
        <begin position="192"/>
        <end position="211"/>
    </location>
</feature>
<dbReference type="RefSeq" id="WP_230475379.1">
    <property type="nucleotide sequence ID" value="NZ_CP072842.1"/>
</dbReference>
<evidence type="ECO:0000256" key="1">
    <source>
        <dbReference type="ARBA" id="ARBA00004651"/>
    </source>
</evidence>
<dbReference type="PANTHER" id="PTHR33451">
    <property type="entry name" value="MALATE-2H(+)/NA(+)-LACTATE ANTIPORTER"/>
    <property type="match status" value="1"/>
</dbReference>
<evidence type="ECO:0000256" key="2">
    <source>
        <dbReference type="ARBA" id="ARBA00022448"/>
    </source>
</evidence>
<dbReference type="PANTHER" id="PTHR33451:SF5">
    <property type="entry name" value="NA+_H+ ANTIPORTER"/>
    <property type="match status" value="1"/>
</dbReference>
<feature type="transmembrane region" description="Helical" evidence="9">
    <location>
        <begin position="72"/>
        <end position="90"/>
    </location>
</feature>
<comment type="similarity">
    <text evidence="8">Belongs to the NhaC Na(+)/H(+) (TC 2.A.35) antiporter family.</text>
</comment>
<evidence type="ECO:0000256" key="3">
    <source>
        <dbReference type="ARBA" id="ARBA00022449"/>
    </source>
</evidence>
<organism evidence="11 12">
    <name type="scientific">Faecalibacter bovis</name>
    <dbReference type="NCBI Taxonomy" id="2898187"/>
    <lineage>
        <taxon>Bacteria</taxon>
        <taxon>Pseudomonadati</taxon>
        <taxon>Bacteroidota</taxon>
        <taxon>Flavobacteriia</taxon>
        <taxon>Flavobacteriales</taxon>
        <taxon>Weeksellaceae</taxon>
        <taxon>Faecalibacter</taxon>
    </lineage>
</organism>
<dbReference type="InterPro" id="IPR052180">
    <property type="entry name" value="NhaC_Na-H+_Antiporter"/>
</dbReference>
<keyword evidence="12" id="KW-1185">Reference proteome</keyword>
<feature type="transmembrane region" description="Helical" evidence="9">
    <location>
        <begin position="285"/>
        <end position="306"/>
    </location>
</feature>
<dbReference type="InterPro" id="IPR018461">
    <property type="entry name" value="Na/H_Antiport_NhaC-like_C"/>
</dbReference>
<keyword evidence="5 9" id="KW-0812">Transmembrane</keyword>
<dbReference type="Pfam" id="PF03553">
    <property type="entry name" value="Na_H_antiporter"/>
    <property type="match status" value="2"/>
</dbReference>
<proteinExistence type="inferred from homology"/>
<evidence type="ECO:0000256" key="6">
    <source>
        <dbReference type="ARBA" id="ARBA00022989"/>
    </source>
</evidence>
<feature type="transmembrane region" description="Helical" evidence="9">
    <location>
        <begin position="232"/>
        <end position="265"/>
    </location>
</feature>
<dbReference type="EMBL" id="CP072842">
    <property type="protein sequence ID" value="QTV04757.1"/>
    <property type="molecule type" value="Genomic_DNA"/>
</dbReference>
<evidence type="ECO:0000259" key="10">
    <source>
        <dbReference type="Pfam" id="PF03553"/>
    </source>
</evidence>
<gene>
    <name evidence="11" type="ORF">J9309_08045</name>
</gene>